<organism evidence="4 5">
    <name type="scientific">Anaeramoeba ignava</name>
    <name type="common">Anaerobic marine amoeba</name>
    <dbReference type="NCBI Taxonomy" id="1746090"/>
    <lineage>
        <taxon>Eukaryota</taxon>
        <taxon>Metamonada</taxon>
        <taxon>Anaeramoebidae</taxon>
        <taxon>Anaeramoeba</taxon>
    </lineage>
</organism>
<dbReference type="CDD" id="cd00154">
    <property type="entry name" value="Rab"/>
    <property type="match status" value="1"/>
</dbReference>
<dbReference type="GO" id="GO:0003924">
    <property type="term" value="F:GTPase activity"/>
    <property type="evidence" value="ECO:0007669"/>
    <property type="project" value="InterPro"/>
</dbReference>
<dbReference type="EMBL" id="JAPDFW010000142">
    <property type="protein sequence ID" value="KAJ5066487.1"/>
    <property type="molecule type" value="Genomic_DNA"/>
</dbReference>
<keyword evidence="5" id="KW-1185">Reference proteome</keyword>
<dbReference type="Gene3D" id="3.30.710.10">
    <property type="entry name" value="Potassium Channel Kv1.1, Chain A"/>
    <property type="match status" value="2"/>
</dbReference>
<evidence type="ECO:0000313" key="5">
    <source>
        <dbReference type="Proteomes" id="UP001149090"/>
    </source>
</evidence>
<comment type="caution">
    <text evidence="4">The sequence shown here is derived from an EMBL/GenBank/DDBJ whole genome shotgun (WGS) entry which is preliminary data.</text>
</comment>
<dbReference type="InterPro" id="IPR050227">
    <property type="entry name" value="Rab"/>
</dbReference>
<dbReference type="PROSITE" id="PS51421">
    <property type="entry name" value="RAS"/>
    <property type="match status" value="1"/>
</dbReference>
<dbReference type="PRINTS" id="PR00449">
    <property type="entry name" value="RASTRNSFRMNG"/>
</dbReference>
<dbReference type="InterPro" id="IPR001806">
    <property type="entry name" value="Small_GTPase"/>
</dbReference>
<dbReference type="InterPro" id="IPR011333">
    <property type="entry name" value="SKP1/BTB/POZ_sf"/>
</dbReference>
<protein>
    <submittedName>
        <fullName evidence="4">Ras-related protein rab-13</fullName>
    </submittedName>
</protein>
<gene>
    <name evidence="4" type="ORF">M0811_13600</name>
</gene>
<dbReference type="SMART" id="SM00225">
    <property type="entry name" value="BTB"/>
    <property type="match status" value="1"/>
</dbReference>
<dbReference type="FunFam" id="3.40.50.300:FF:001447">
    <property type="entry name" value="Ras-related protein Rab-1B"/>
    <property type="match status" value="1"/>
</dbReference>
<dbReference type="Pfam" id="PF00071">
    <property type="entry name" value="Ras"/>
    <property type="match status" value="1"/>
</dbReference>
<keyword evidence="1" id="KW-0547">Nucleotide-binding</keyword>
<dbReference type="PROSITE" id="PS51419">
    <property type="entry name" value="RAB"/>
    <property type="match status" value="1"/>
</dbReference>
<dbReference type="Proteomes" id="UP001149090">
    <property type="component" value="Unassembled WGS sequence"/>
</dbReference>
<dbReference type="SUPFAM" id="SSF52540">
    <property type="entry name" value="P-loop containing nucleoside triphosphate hydrolases"/>
    <property type="match status" value="1"/>
</dbReference>
<dbReference type="Pfam" id="PF00651">
    <property type="entry name" value="BTB"/>
    <property type="match status" value="1"/>
</dbReference>
<evidence type="ECO:0000313" key="4">
    <source>
        <dbReference type="EMBL" id="KAJ5066487.1"/>
    </source>
</evidence>
<accession>A0A9Q0L572</accession>
<dbReference type="PROSITE" id="PS51420">
    <property type="entry name" value="RHO"/>
    <property type="match status" value="1"/>
</dbReference>
<name>A0A9Q0L572_ANAIG</name>
<evidence type="ECO:0000256" key="2">
    <source>
        <dbReference type="ARBA" id="ARBA00023134"/>
    </source>
</evidence>
<dbReference type="InterPro" id="IPR005225">
    <property type="entry name" value="Small_GTP-bd"/>
</dbReference>
<dbReference type="SMART" id="SM00174">
    <property type="entry name" value="RHO"/>
    <property type="match status" value="1"/>
</dbReference>
<dbReference type="SUPFAM" id="SSF54695">
    <property type="entry name" value="POZ domain"/>
    <property type="match status" value="1"/>
</dbReference>
<sequence>MSNTKQKHFGRILFVGREEVGKTCLIARYCEDKYKNDPQPTIGADFSTKIIEIGNDSYVIQFWDTSGREDISELITRFFPQNQASALCYDITNRTSFDEILSFKQRIEKSQKGNTIFFLIGTKCDLENERKVSKEEAQNLANQLGIKFYEVSAKNKININECFDDLINDILDVWDFFDFPDKNENIYLVDSITEDMKKFFERKEFCDFEIECKDEKNNQIIKIPIHKFFVQHRLKMDSNQFNNKFLKFVTETSKKDVEISLESIYTGKTENIPNYLIFKEFKLKFTEYLGTNYKFGRKELINDLKKLMNEETSKDFEIILGNETIKVHKLILIIRSELYRGMFLSVTEDKSNSVHDYSNKKPETIKTLINFLYTDEIPENLNKKIYQELIECVDYFQLNPKITDNLNKIIETVEKEKKCKIF</sequence>
<feature type="domain" description="BTB" evidence="3">
    <location>
        <begin position="314"/>
        <end position="381"/>
    </location>
</feature>
<dbReference type="InterPro" id="IPR027417">
    <property type="entry name" value="P-loop_NTPase"/>
</dbReference>
<dbReference type="SMART" id="SM00175">
    <property type="entry name" value="RAB"/>
    <property type="match status" value="1"/>
</dbReference>
<evidence type="ECO:0000256" key="1">
    <source>
        <dbReference type="ARBA" id="ARBA00022741"/>
    </source>
</evidence>
<dbReference type="AlphaFoldDB" id="A0A9Q0L572"/>
<keyword evidence="2" id="KW-0342">GTP-binding</keyword>
<dbReference type="PROSITE" id="PS50097">
    <property type="entry name" value="BTB"/>
    <property type="match status" value="1"/>
</dbReference>
<dbReference type="NCBIfam" id="TIGR00231">
    <property type="entry name" value="small_GTP"/>
    <property type="match status" value="1"/>
</dbReference>
<dbReference type="SMART" id="SM00173">
    <property type="entry name" value="RAS"/>
    <property type="match status" value="1"/>
</dbReference>
<dbReference type="PANTHER" id="PTHR47977">
    <property type="entry name" value="RAS-RELATED PROTEIN RAB"/>
    <property type="match status" value="1"/>
</dbReference>
<reference evidence="4" key="1">
    <citation type="submission" date="2022-10" db="EMBL/GenBank/DDBJ databases">
        <title>Novel sulphate-reducing endosymbionts in the free-living metamonad Anaeramoeba.</title>
        <authorList>
            <person name="Jerlstrom-Hultqvist J."/>
            <person name="Cepicka I."/>
            <person name="Gallot-Lavallee L."/>
            <person name="Salas-Leiva D."/>
            <person name="Curtis B.A."/>
            <person name="Zahonova K."/>
            <person name="Pipaliya S."/>
            <person name="Dacks J."/>
            <person name="Roger A.J."/>
        </authorList>
    </citation>
    <scope>NUCLEOTIDE SEQUENCE</scope>
    <source>
        <strain evidence="4">BMAN</strain>
    </source>
</reference>
<dbReference type="CDD" id="cd18186">
    <property type="entry name" value="BTB_POZ_ZBTB_KLHL-like"/>
    <property type="match status" value="1"/>
</dbReference>
<evidence type="ECO:0000259" key="3">
    <source>
        <dbReference type="PROSITE" id="PS50097"/>
    </source>
</evidence>
<dbReference type="GO" id="GO:0005525">
    <property type="term" value="F:GTP binding"/>
    <property type="evidence" value="ECO:0007669"/>
    <property type="project" value="UniProtKB-KW"/>
</dbReference>
<dbReference type="InterPro" id="IPR000210">
    <property type="entry name" value="BTB/POZ_dom"/>
</dbReference>
<dbReference type="Gene3D" id="3.40.50.300">
    <property type="entry name" value="P-loop containing nucleotide triphosphate hydrolases"/>
    <property type="match status" value="1"/>
</dbReference>
<dbReference type="OrthoDB" id="25896at2759"/>
<proteinExistence type="predicted"/>